<comment type="caution">
    <text evidence="2">The sequence shown here is derived from an EMBL/GenBank/DDBJ whole genome shotgun (WGS) entry which is preliminary data.</text>
</comment>
<dbReference type="InterPro" id="IPR029052">
    <property type="entry name" value="Metallo-depent_PP-like"/>
</dbReference>
<dbReference type="EMBL" id="QQBA01000009">
    <property type="protein sequence ID" value="RDI53505.1"/>
    <property type="molecule type" value="Genomic_DNA"/>
</dbReference>
<dbReference type="RefSeq" id="WP_242008655.1">
    <property type="nucleotide sequence ID" value="NZ_QQBA01000009.1"/>
</dbReference>
<evidence type="ECO:0000313" key="4">
    <source>
        <dbReference type="Proteomes" id="UP000321392"/>
    </source>
</evidence>
<dbReference type="Proteomes" id="UP000321392">
    <property type="component" value="Unassembled WGS sequence"/>
</dbReference>
<accession>A0A562PPM0</accession>
<organism evidence="2 4">
    <name type="scientific">Flavobacterium glaciei</name>
    <dbReference type="NCBI Taxonomy" id="386300"/>
    <lineage>
        <taxon>Bacteria</taxon>
        <taxon>Pseudomonadati</taxon>
        <taxon>Bacteroidota</taxon>
        <taxon>Flavobacteriia</taxon>
        <taxon>Flavobacteriales</taxon>
        <taxon>Flavobacteriaceae</taxon>
        <taxon>Flavobacterium</taxon>
    </lineage>
</organism>
<evidence type="ECO:0000313" key="1">
    <source>
        <dbReference type="EMBL" id="RDI53505.1"/>
    </source>
</evidence>
<proteinExistence type="predicted"/>
<sequence length="210" mass="24236">MKKTIFLLSFLVFISCKTYNNVSVIDSQKPVQNEYFTVAFGSCDNQKIKNELWPAIAQNHPSVWIWGGDNVYSDTEDMQFLKNNYEIQKQDADYLTFIKDKIVLGTWDDHDFGANDGGVEYPFKRESQQLLLDFLGTSQKAPERTRDGIYMAKTIAVDGNKVKIIVLDSRFFRTALTKANDSKKRFQPNIYGEGTVSRRITMEMVRKRTN</sequence>
<dbReference type="EMBL" id="VLKX01000009">
    <property type="protein sequence ID" value="TWI46407.1"/>
    <property type="molecule type" value="Genomic_DNA"/>
</dbReference>
<dbReference type="SUPFAM" id="SSF56300">
    <property type="entry name" value="Metallo-dependent phosphatases"/>
    <property type="match status" value="1"/>
</dbReference>
<dbReference type="PROSITE" id="PS51257">
    <property type="entry name" value="PROKAR_LIPOPROTEIN"/>
    <property type="match status" value="1"/>
</dbReference>
<reference evidence="1 3" key="2">
    <citation type="submission" date="2018-07" db="EMBL/GenBank/DDBJ databases">
        <title>Genomic Encyclopedia of Type Strains, Phase IV (KMG-IV): sequencing the most valuable type-strain genomes for metagenomic binning, comparative biology and taxonomic classification.</title>
        <authorList>
            <person name="Goeker M."/>
        </authorList>
    </citation>
    <scope>NUCLEOTIDE SEQUENCE [LARGE SCALE GENOMIC DNA]</scope>
    <source>
        <strain evidence="1 3">DSM 19728</strain>
    </source>
</reference>
<dbReference type="PANTHER" id="PTHR33987">
    <property type="entry name" value="CALCINEURIN-LIKE METALLO-PHOSPHOESTERASE SUPERFAMILY PROTEIN"/>
    <property type="match status" value="1"/>
</dbReference>
<dbReference type="Proteomes" id="UP000254518">
    <property type="component" value="Unassembled WGS sequence"/>
</dbReference>
<gene>
    <name evidence="1" type="ORF">DFR66_10968</name>
    <name evidence="2" type="ORF">IQ02_01929</name>
</gene>
<reference evidence="2" key="3">
    <citation type="submission" date="2019-07" db="EMBL/GenBank/DDBJ databases">
        <authorList>
            <person name="Whitman W."/>
            <person name="Huntemann M."/>
            <person name="Clum A."/>
            <person name="Pillay M."/>
            <person name="Palaniappan K."/>
            <person name="Varghese N."/>
            <person name="Mikhailova N."/>
            <person name="Stamatis D."/>
            <person name="Reddy T."/>
            <person name="Daum C."/>
            <person name="Shapiro N."/>
            <person name="Ivanova N."/>
            <person name="Kyrpides N."/>
            <person name="Woyke T."/>
        </authorList>
    </citation>
    <scope>NUCLEOTIDE SEQUENCE</scope>
    <source>
        <strain evidence="2">CGMCC 1.5380</strain>
    </source>
</reference>
<evidence type="ECO:0000313" key="2">
    <source>
        <dbReference type="EMBL" id="TWI46407.1"/>
    </source>
</evidence>
<evidence type="ECO:0000313" key="3">
    <source>
        <dbReference type="Proteomes" id="UP000254518"/>
    </source>
</evidence>
<dbReference type="InterPro" id="IPR038607">
    <property type="entry name" value="PhoD-like_sf"/>
</dbReference>
<dbReference type="InterPro" id="IPR018946">
    <property type="entry name" value="PhoD-like_MPP"/>
</dbReference>
<dbReference type="PANTHER" id="PTHR33987:SF1">
    <property type="entry name" value="CALCINEURIN-LIKE METALLO-PHOSPHOESTERASE SUPERFAMILY PROTEIN"/>
    <property type="match status" value="1"/>
</dbReference>
<dbReference type="Gene3D" id="3.60.21.70">
    <property type="entry name" value="PhoD-like phosphatase"/>
    <property type="match status" value="1"/>
</dbReference>
<keyword evidence="3" id="KW-1185">Reference proteome</keyword>
<name>A0A562PPM0_9FLAO</name>
<dbReference type="CDD" id="cd07389">
    <property type="entry name" value="MPP_PhoD"/>
    <property type="match status" value="1"/>
</dbReference>
<protein>
    <submittedName>
        <fullName evidence="2">Alkaline phosphatase D</fullName>
    </submittedName>
</protein>
<dbReference type="AlphaFoldDB" id="A0A562PPM0"/>
<reference evidence="2 4" key="1">
    <citation type="journal article" date="2015" name="Stand. Genomic Sci.">
        <title>Genomic Encyclopedia of Bacterial and Archaeal Type Strains, Phase III: the genomes of soil and plant-associated and newly described type strains.</title>
        <authorList>
            <person name="Whitman W.B."/>
            <person name="Woyke T."/>
            <person name="Klenk H.P."/>
            <person name="Zhou Y."/>
            <person name="Lilburn T.G."/>
            <person name="Beck B.J."/>
            <person name="De Vos P."/>
            <person name="Vandamme P."/>
            <person name="Eisen J.A."/>
            <person name="Garrity G."/>
            <person name="Hugenholtz P."/>
            <person name="Kyrpides N.C."/>
        </authorList>
    </citation>
    <scope>NUCLEOTIDE SEQUENCE [LARGE SCALE GENOMIC DNA]</scope>
    <source>
        <strain evidence="2 4">CGMCC 1.5380</strain>
    </source>
</reference>